<name>A0A6V8KA11_9ACTN</name>
<sequence length="87" mass="9047">MAALARNVVAWASSTDPVARRAVTHQAWGWRQQKRAAATGLERAGPTTGTPDRGSGVRARLDKDGGAVADGDHQRSTRPLAADNGSG</sequence>
<dbReference type="AlphaFoldDB" id="A0A6V8KA11"/>
<feature type="compositionally biased region" description="Basic and acidic residues" evidence="1">
    <location>
        <begin position="59"/>
        <end position="75"/>
    </location>
</feature>
<evidence type="ECO:0000313" key="2">
    <source>
        <dbReference type="EMBL" id="GFJ82053.1"/>
    </source>
</evidence>
<proteinExistence type="predicted"/>
<dbReference type="EMBL" id="BLPF01000002">
    <property type="protein sequence ID" value="GFJ82053.1"/>
    <property type="molecule type" value="Genomic_DNA"/>
</dbReference>
<evidence type="ECO:0000313" key="3">
    <source>
        <dbReference type="Proteomes" id="UP000482800"/>
    </source>
</evidence>
<dbReference type="Proteomes" id="UP000482800">
    <property type="component" value="Unassembled WGS sequence"/>
</dbReference>
<reference evidence="2 3" key="1">
    <citation type="submission" date="2020-03" db="EMBL/GenBank/DDBJ databases">
        <title>Whole genome shotgun sequence of Phytohabitans houttuyneae NBRC 108639.</title>
        <authorList>
            <person name="Komaki H."/>
            <person name="Tamura T."/>
        </authorList>
    </citation>
    <scope>NUCLEOTIDE SEQUENCE [LARGE SCALE GENOMIC DNA]</scope>
    <source>
        <strain evidence="2 3">NBRC 108639</strain>
    </source>
</reference>
<comment type="caution">
    <text evidence="2">The sequence shown here is derived from an EMBL/GenBank/DDBJ whole genome shotgun (WGS) entry which is preliminary data.</text>
</comment>
<organism evidence="2 3">
    <name type="scientific">Phytohabitans houttuyneae</name>
    <dbReference type="NCBI Taxonomy" id="1076126"/>
    <lineage>
        <taxon>Bacteria</taxon>
        <taxon>Bacillati</taxon>
        <taxon>Actinomycetota</taxon>
        <taxon>Actinomycetes</taxon>
        <taxon>Micromonosporales</taxon>
        <taxon>Micromonosporaceae</taxon>
    </lineage>
</organism>
<evidence type="ECO:0000256" key="1">
    <source>
        <dbReference type="SAM" id="MobiDB-lite"/>
    </source>
</evidence>
<accession>A0A6V8KA11</accession>
<keyword evidence="3" id="KW-1185">Reference proteome</keyword>
<feature type="region of interest" description="Disordered" evidence="1">
    <location>
        <begin position="26"/>
        <end position="87"/>
    </location>
</feature>
<reference evidence="2 3" key="2">
    <citation type="submission" date="2020-03" db="EMBL/GenBank/DDBJ databases">
        <authorList>
            <person name="Ichikawa N."/>
            <person name="Kimura A."/>
            <person name="Kitahashi Y."/>
            <person name="Uohara A."/>
        </authorList>
    </citation>
    <scope>NUCLEOTIDE SEQUENCE [LARGE SCALE GENOMIC DNA]</scope>
    <source>
        <strain evidence="2 3">NBRC 108639</strain>
    </source>
</reference>
<gene>
    <name evidence="2" type="ORF">Phou_062330</name>
</gene>
<protein>
    <submittedName>
        <fullName evidence="2">Uncharacterized protein</fullName>
    </submittedName>
</protein>